<dbReference type="STRING" id="161899.CSING_09590"/>
<dbReference type="SMART" id="SM00857">
    <property type="entry name" value="Resolvase"/>
    <property type="match status" value="1"/>
</dbReference>
<dbReference type="CDD" id="cd03768">
    <property type="entry name" value="SR_ResInv"/>
    <property type="match status" value="1"/>
</dbReference>
<keyword evidence="4" id="KW-0233">DNA recombination</keyword>
<feature type="active site" description="O-(5'-phospho-DNA)-serine intermediate" evidence="5">
    <location>
        <position position="10"/>
    </location>
</feature>
<comment type="similarity">
    <text evidence="1">Belongs to the site-specific recombinase resolvase family.</text>
</comment>
<organism evidence="7 8">
    <name type="scientific">Corynebacterium singulare</name>
    <dbReference type="NCBI Taxonomy" id="161899"/>
    <lineage>
        <taxon>Bacteria</taxon>
        <taxon>Bacillati</taxon>
        <taxon>Actinomycetota</taxon>
        <taxon>Actinomycetes</taxon>
        <taxon>Mycobacteriales</taxon>
        <taxon>Corynebacteriaceae</taxon>
        <taxon>Corynebacterium</taxon>
    </lineage>
</organism>
<reference evidence="7 8" key="1">
    <citation type="journal article" date="2015" name="Genome Announc.">
        <title>Complete Genome Sequence and Annotation of Corynebacterium singulare DSM 44357, Isolated from a Human Semen Specimen.</title>
        <authorList>
            <person name="Merten M."/>
            <person name="Brinkrolf K."/>
            <person name="Albersmeier A."/>
            <person name="Kutter Y."/>
            <person name="Ruckert C."/>
            <person name="Tauch A."/>
        </authorList>
    </citation>
    <scope>NUCLEOTIDE SEQUENCE [LARGE SCALE GENOMIC DNA]</scope>
    <source>
        <strain evidence="7">IBS B52218</strain>
    </source>
</reference>
<dbReference type="GO" id="GO:0000150">
    <property type="term" value="F:DNA strand exchange activity"/>
    <property type="evidence" value="ECO:0007669"/>
    <property type="project" value="InterPro"/>
</dbReference>
<name>A0A0B6F4R3_9CORY</name>
<dbReference type="EMBL" id="CP010827">
    <property type="protein sequence ID" value="AJI79435.1"/>
    <property type="molecule type" value="Genomic_DNA"/>
</dbReference>
<feature type="domain" description="Resolvase/invertase-type recombinase catalytic" evidence="6">
    <location>
        <begin position="2"/>
        <end position="135"/>
    </location>
</feature>
<evidence type="ECO:0000256" key="3">
    <source>
        <dbReference type="ARBA" id="ARBA00023125"/>
    </source>
</evidence>
<dbReference type="InterPro" id="IPR009057">
    <property type="entry name" value="Homeodomain-like_sf"/>
</dbReference>
<dbReference type="RefSeq" id="WP_042531726.1">
    <property type="nucleotide sequence ID" value="NZ_CP010827.1"/>
</dbReference>
<dbReference type="InterPro" id="IPR050639">
    <property type="entry name" value="SSR_resolvase"/>
</dbReference>
<evidence type="ECO:0000256" key="2">
    <source>
        <dbReference type="ARBA" id="ARBA00022908"/>
    </source>
</evidence>
<evidence type="ECO:0000256" key="4">
    <source>
        <dbReference type="ARBA" id="ARBA00023172"/>
    </source>
</evidence>
<dbReference type="InterPro" id="IPR036162">
    <property type="entry name" value="Resolvase-like_N_sf"/>
</dbReference>
<protein>
    <submittedName>
        <fullName evidence="7">Site-specific recombinase, DNA invertase Pin</fullName>
    </submittedName>
</protein>
<gene>
    <name evidence="7" type="primary">tnpR</name>
    <name evidence="7" type="ORF">CSING_09590</name>
</gene>
<accession>A0A0B6F4R3</accession>
<dbReference type="Pfam" id="PF00239">
    <property type="entry name" value="Resolvase"/>
    <property type="match status" value="1"/>
</dbReference>
<dbReference type="PANTHER" id="PTHR30461">
    <property type="entry name" value="DNA-INVERTASE FROM LAMBDOID PROPHAGE"/>
    <property type="match status" value="1"/>
</dbReference>
<dbReference type="GO" id="GO:0003677">
    <property type="term" value="F:DNA binding"/>
    <property type="evidence" value="ECO:0007669"/>
    <property type="project" value="UniProtKB-KW"/>
</dbReference>
<dbReference type="HOGENOM" id="CLU_010686_8_3_11"/>
<evidence type="ECO:0000259" key="6">
    <source>
        <dbReference type="PROSITE" id="PS51736"/>
    </source>
</evidence>
<keyword evidence="2" id="KW-0229">DNA integration</keyword>
<dbReference type="InterPro" id="IPR006118">
    <property type="entry name" value="Recombinase_CS"/>
</dbReference>
<evidence type="ECO:0000313" key="7">
    <source>
        <dbReference type="EMBL" id="AJI79435.1"/>
    </source>
</evidence>
<dbReference type="InterPro" id="IPR006119">
    <property type="entry name" value="Resolv_N"/>
</dbReference>
<dbReference type="Gene3D" id="1.10.10.60">
    <property type="entry name" value="Homeodomain-like"/>
    <property type="match status" value="1"/>
</dbReference>
<dbReference type="InterPro" id="IPR006120">
    <property type="entry name" value="Resolvase_HTH_dom"/>
</dbReference>
<dbReference type="CDD" id="cd00569">
    <property type="entry name" value="HTH_Hin_like"/>
    <property type="match status" value="1"/>
</dbReference>
<dbReference type="GO" id="GO:0015074">
    <property type="term" value="P:DNA integration"/>
    <property type="evidence" value="ECO:0007669"/>
    <property type="project" value="UniProtKB-KW"/>
</dbReference>
<dbReference type="Gene3D" id="3.40.50.1390">
    <property type="entry name" value="Resolvase, N-terminal catalytic domain"/>
    <property type="match status" value="1"/>
</dbReference>
<sequence length="183" mass="20325">MSIIGYQRVSSYGQNEERQLSDVDVDEMFTDKASGKDANRPQLSAAIRYARKGDVFVVHSMDRLARNIVDLRGIVEELNTKGVAVRFVKENLVFTGEDSAMNNLLLNMLGAVAEFERSLIKERQREGIAIAKAKGKYKGRKPSLTSSQVNEVVELKAAGVSIAEIARRYGVSRPSIYRALENS</sequence>
<dbReference type="PROSITE" id="PS51736">
    <property type="entry name" value="RECOMBINASES_3"/>
    <property type="match status" value="1"/>
</dbReference>
<dbReference type="SUPFAM" id="SSF53041">
    <property type="entry name" value="Resolvase-like"/>
    <property type="match status" value="1"/>
</dbReference>
<dbReference type="SUPFAM" id="SSF46689">
    <property type="entry name" value="Homeodomain-like"/>
    <property type="match status" value="1"/>
</dbReference>
<keyword evidence="3" id="KW-0238">DNA-binding</keyword>
<dbReference type="Proteomes" id="UP000031890">
    <property type="component" value="Chromosome"/>
</dbReference>
<proteinExistence type="inferred from homology"/>
<evidence type="ECO:0000256" key="5">
    <source>
        <dbReference type="PIRSR" id="PIRSR606118-50"/>
    </source>
</evidence>
<evidence type="ECO:0000256" key="1">
    <source>
        <dbReference type="ARBA" id="ARBA00009913"/>
    </source>
</evidence>
<dbReference type="KEGG" id="csx:CSING_09590"/>
<evidence type="ECO:0000313" key="8">
    <source>
        <dbReference type="Proteomes" id="UP000031890"/>
    </source>
</evidence>
<dbReference type="OrthoDB" id="3405463at2"/>
<dbReference type="PANTHER" id="PTHR30461:SF26">
    <property type="entry name" value="RESOLVASE HOMOLOG YNEB"/>
    <property type="match status" value="1"/>
</dbReference>
<dbReference type="PROSITE" id="PS00398">
    <property type="entry name" value="RECOMBINASES_2"/>
    <property type="match status" value="1"/>
</dbReference>
<dbReference type="AlphaFoldDB" id="A0A0B6F4R3"/>
<dbReference type="Pfam" id="PF02796">
    <property type="entry name" value="HTH_7"/>
    <property type="match status" value="1"/>
</dbReference>